<proteinExistence type="predicted"/>
<dbReference type="Pfam" id="PF20700">
    <property type="entry name" value="Mutator"/>
    <property type="match status" value="1"/>
</dbReference>
<feature type="domain" description="Mutator-like transposase" evidence="1">
    <location>
        <begin position="76"/>
        <end position="406"/>
    </location>
</feature>
<evidence type="ECO:0000259" key="1">
    <source>
        <dbReference type="Pfam" id="PF20700"/>
    </source>
</evidence>
<evidence type="ECO:0000313" key="2">
    <source>
        <dbReference type="EnsemblMetazoa" id="G17577.1:cds"/>
    </source>
</evidence>
<reference evidence="2" key="1">
    <citation type="submission" date="2022-08" db="UniProtKB">
        <authorList>
            <consortium name="EnsemblMetazoa"/>
        </authorList>
    </citation>
    <scope>IDENTIFICATION</scope>
    <source>
        <strain evidence="2">05x7-T-G4-1.051#20</strain>
    </source>
</reference>
<protein>
    <recommendedName>
        <fullName evidence="1">Mutator-like transposase domain-containing protein</fullName>
    </recommendedName>
</protein>
<evidence type="ECO:0000313" key="3">
    <source>
        <dbReference type="Proteomes" id="UP000005408"/>
    </source>
</evidence>
<accession>A0A8W8JBH4</accession>
<keyword evidence="3" id="KW-1185">Reference proteome</keyword>
<dbReference type="AlphaFoldDB" id="A0A8W8JBH4"/>
<dbReference type="OMA" id="GRINCRR"/>
<dbReference type="EnsemblMetazoa" id="G17577.1">
    <property type="protein sequence ID" value="G17577.1:cds"/>
    <property type="gene ID" value="G17577"/>
</dbReference>
<dbReference type="InterPro" id="IPR049012">
    <property type="entry name" value="Mutator_transp_dom"/>
</dbReference>
<organism evidence="2 3">
    <name type="scientific">Magallana gigas</name>
    <name type="common">Pacific oyster</name>
    <name type="synonym">Crassostrea gigas</name>
    <dbReference type="NCBI Taxonomy" id="29159"/>
    <lineage>
        <taxon>Eukaryota</taxon>
        <taxon>Metazoa</taxon>
        <taxon>Spiralia</taxon>
        <taxon>Lophotrochozoa</taxon>
        <taxon>Mollusca</taxon>
        <taxon>Bivalvia</taxon>
        <taxon>Autobranchia</taxon>
        <taxon>Pteriomorphia</taxon>
        <taxon>Ostreida</taxon>
        <taxon>Ostreoidea</taxon>
        <taxon>Ostreidae</taxon>
        <taxon>Magallana</taxon>
    </lineage>
</organism>
<sequence>MAKFKGKFCKKGRDKINEALERGRESRWRQETATAANVVPIISYDHEYAACDIPDPSQQIEIPLDENLKEGEWRVGRRVVELGILADGLKSCQLCSQPLHLNDCTGEKKFGLGHMLLIRCNYCQLVNEIPTGSRHKTIAGDIAWDVNTKLAAGMIDAGLGEMHVNSLLSAMNIPTIPPKSIKCREREIVPHLADMAEETCRKNLEEEVRLSDGNLTASFDGAWQKRGTGRAYNSLTGHATLIGESTKKCLGFSVMSKRCRICTNAKKKGAPPRKHACSCNWTASAKSMEPAMACEMLQDIMNTGKQVNTLVMDNDSTTIARVKATVDPNIRKKCDSNHTRKGFTGKLVDMSNTFKALKNVKVRGHVERCFMYCVKQNQGKSTQLEEDLQKIVPHLYGEHDKCGVWCRSEKSGYKPRNLPYGKPLTDQPLRVALEDLFKVYVGKVEELATLGSTQTNENFNHMVASKAPKRISTRGVRCLPEDLR</sequence>
<name>A0A8W8JBH4_MAGGI</name>
<dbReference type="OrthoDB" id="5966696at2759"/>
<dbReference type="Proteomes" id="UP000005408">
    <property type="component" value="Unassembled WGS sequence"/>
</dbReference>
<dbReference type="PANTHER" id="PTHR31751">
    <property type="entry name" value="SI:CH211-108C17.2-RELATED-RELATED"/>
    <property type="match status" value="1"/>
</dbReference>